<keyword evidence="1" id="KW-0732">Signal</keyword>
<reference evidence="2" key="1">
    <citation type="submission" date="2013-10" db="EMBL/GenBank/DDBJ databases">
        <title>Genomic analysis of the causative agents of coccidiosis in chickens.</title>
        <authorList>
            <person name="Reid A.J."/>
            <person name="Blake D."/>
            <person name="Billington K."/>
            <person name="Browne H."/>
            <person name="Dunn M."/>
            <person name="Hung S."/>
            <person name="Kawahara F."/>
            <person name="Miranda-Saavedra D."/>
            <person name="Mourier T."/>
            <person name="Nagra H."/>
            <person name="Otto T.D."/>
            <person name="Rawlings N."/>
            <person name="Sanchez A."/>
            <person name="Sanders M."/>
            <person name="Subramaniam C."/>
            <person name="Tay Y."/>
            <person name="Dear P."/>
            <person name="Doerig C."/>
            <person name="Gruber A."/>
            <person name="Parkinson J."/>
            <person name="Shirley M."/>
            <person name="Wan K.L."/>
            <person name="Berriman M."/>
            <person name="Tomley F."/>
            <person name="Pain A."/>
        </authorList>
    </citation>
    <scope>NUCLEOTIDE SEQUENCE [LARGE SCALE GENOMIC DNA]</scope>
    <source>
        <strain evidence="2">Houghton</strain>
    </source>
</reference>
<dbReference type="Proteomes" id="UP000030744">
    <property type="component" value="Unassembled WGS sequence"/>
</dbReference>
<dbReference type="EMBL" id="HG680129">
    <property type="protein sequence ID" value="CDJ27731.1"/>
    <property type="molecule type" value="Genomic_DNA"/>
</dbReference>
<dbReference type="InterPro" id="IPR021288">
    <property type="entry name" value="Surface_antigen"/>
</dbReference>
<dbReference type="Pfam" id="PF11054">
    <property type="entry name" value="Surface_antigen"/>
    <property type="match status" value="1"/>
</dbReference>
<feature type="chain" id="PRO_5004670837" evidence="1">
    <location>
        <begin position="23"/>
        <end position="271"/>
    </location>
</feature>
<proteinExistence type="predicted"/>
<protein>
    <submittedName>
        <fullName evidence="2">SAG family member</fullName>
    </submittedName>
</protein>
<dbReference type="RefSeq" id="XP_013350309.1">
    <property type="nucleotide sequence ID" value="XM_013494855.1"/>
</dbReference>
<accession>U6JSC5</accession>
<evidence type="ECO:0000313" key="2">
    <source>
        <dbReference type="EMBL" id="CDJ27731.1"/>
    </source>
</evidence>
<name>U6JSC5_9EIME</name>
<dbReference type="VEuPathDB" id="ToxoDB:EMH_0034290"/>
<evidence type="ECO:0000313" key="3">
    <source>
        <dbReference type="Proteomes" id="UP000030744"/>
    </source>
</evidence>
<evidence type="ECO:0000256" key="1">
    <source>
        <dbReference type="SAM" id="SignalP"/>
    </source>
</evidence>
<keyword evidence="3" id="KW-1185">Reference proteome</keyword>
<reference evidence="2" key="2">
    <citation type="submission" date="2013-10" db="EMBL/GenBank/DDBJ databases">
        <authorList>
            <person name="Aslett M."/>
        </authorList>
    </citation>
    <scope>NUCLEOTIDE SEQUENCE [LARGE SCALE GENOMIC DNA]</scope>
    <source>
        <strain evidence="2">Houghton</strain>
    </source>
</reference>
<dbReference type="AlphaFoldDB" id="U6JSC5"/>
<dbReference type="GeneID" id="25378225"/>
<dbReference type="OrthoDB" id="347399at2759"/>
<feature type="signal peptide" evidence="1">
    <location>
        <begin position="1"/>
        <end position="22"/>
    </location>
</feature>
<organism evidence="2 3">
    <name type="scientific">Eimeria mitis</name>
    <dbReference type="NCBI Taxonomy" id="44415"/>
    <lineage>
        <taxon>Eukaryota</taxon>
        <taxon>Sar</taxon>
        <taxon>Alveolata</taxon>
        <taxon>Apicomplexa</taxon>
        <taxon>Conoidasida</taxon>
        <taxon>Coccidia</taxon>
        <taxon>Eucoccidiorida</taxon>
        <taxon>Eimeriorina</taxon>
        <taxon>Eimeriidae</taxon>
        <taxon>Eimeria</taxon>
    </lineage>
</organism>
<sequence length="271" mass="28372">MPALRLLTVASASLFLLAKASGNPSQATGEQTEYAVTLDHEGACLSEINAARKKAGFNDFIVAKTGDAVTRLPAAGSPDEDDEAEWVWQPVCDVLLPEEAASKTKSSPVDSGKEFASGTYAFQVVDANTPDCTAVVEKWKDAYSNINALPPPKKDSEDFYTNQDNDNVSFVAIYNPSKNATADCRVVTCTKKVSPGPGPALAADGSATKETKGFALICMTTPDVLSENSETAPFTEEQWGQIVTALEGSASAILPSTLGLAAVFLGVAAAL</sequence>
<gene>
    <name evidence="2" type="ORF">EMH_0034290</name>
</gene>